<protein>
    <submittedName>
        <fullName evidence="2">Uncharacterized protein</fullName>
    </submittedName>
</protein>
<feature type="region of interest" description="Disordered" evidence="1">
    <location>
        <begin position="47"/>
        <end position="88"/>
    </location>
</feature>
<sequence>MCGPDTPSSTPRIGARVDFFSSPSSSRDRHLLGNLLFLNPSTPNSQEATHFSFISPSTSPSTSITPMTLSSRAPMVGGGEDSSDTSNSELDDRVTVFIHQIGDMTKSVHECGLLTQFTLNEKACQMCALNESLSISVGQDGIIGRRVSMMRGGVVLGDGIVGYNC</sequence>
<keyword evidence="3" id="KW-1185">Reference proteome</keyword>
<feature type="compositionally biased region" description="Low complexity" evidence="1">
    <location>
        <begin position="51"/>
        <end position="71"/>
    </location>
</feature>
<evidence type="ECO:0000256" key="1">
    <source>
        <dbReference type="SAM" id="MobiDB-lite"/>
    </source>
</evidence>
<comment type="caution">
    <text evidence="2">The sequence shown here is derived from an EMBL/GenBank/DDBJ whole genome shotgun (WGS) entry which is preliminary data.</text>
</comment>
<accession>A0ABR3CZC1</accession>
<evidence type="ECO:0000313" key="2">
    <source>
        <dbReference type="EMBL" id="KAL0465782.1"/>
    </source>
</evidence>
<dbReference type="EMBL" id="JAVLET010000015">
    <property type="protein sequence ID" value="KAL0465782.1"/>
    <property type="molecule type" value="Genomic_DNA"/>
</dbReference>
<dbReference type="Proteomes" id="UP001451303">
    <property type="component" value="Unassembled WGS sequence"/>
</dbReference>
<reference evidence="2 3" key="1">
    <citation type="submission" date="2023-09" db="EMBL/GenBank/DDBJ databases">
        <title>Multi-omics analysis of a traditional fermented food reveals byproduct-associated fungal strains for waste-to-food upcycling.</title>
        <authorList>
            <consortium name="Lawrence Berkeley National Laboratory"/>
            <person name="Rekdal V.M."/>
            <person name="Villalobos-Escobedo J.M."/>
            <person name="Rodriguez-Valeron N."/>
            <person name="Garcia M.O."/>
            <person name="Vasquez D.P."/>
            <person name="Damayanti I."/>
            <person name="Sorensen P.M."/>
            <person name="Baidoo E.E."/>
            <person name="De Carvalho A.C."/>
            <person name="Riley R."/>
            <person name="Lipzen A."/>
            <person name="He G."/>
            <person name="Yan M."/>
            <person name="Haridas S."/>
            <person name="Daum C."/>
            <person name="Yoshinaga Y."/>
            <person name="Ng V."/>
            <person name="Grigoriev I.V."/>
            <person name="Munk R."/>
            <person name="Nuraida L."/>
            <person name="Wijaya C.H."/>
            <person name="Morales P.-C."/>
            <person name="Keasling J.D."/>
        </authorList>
    </citation>
    <scope>NUCLEOTIDE SEQUENCE [LARGE SCALE GENOMIC DNA]</scope>
    <source>
        <strain evidence="2 3">FGSC 2613</strain>
    </source>
</reference>
<proteinExistence type="predicted"/>
<evidence type="ECO:0000313" key="3">
    <source>
        <dbReference type="Proteomes" id="UP001451303"/>
    </source>
</evidence>
<gene>
    <name evidence="2" type="ORF">QR685DRAFT_537470</name>
</gene>
<organism evidence="2 3">
    <name type="scientific">Neurospora intermedia</name>
    <dbReference type="NCBI Taxonomy" id="5142"/>
    <lineage>
        <taxon>Eukaryota</taxon>
        <taxon>Fungi</taxon>
        <taxon>Dikarya</taxon>
        <taxon>Ascomycota</taxon>
        <taxon>Pezizomycotina</taxon>
        <taxon>Sordariomycetes</taxon>
        <taxon>Sordariomycetidae</taxon>
        <taxon>Sordariales</taxon>
        <taxon>Sordariaceae</taxon>
        <taxon>Neurospora</taxon>
    </lineage>
</organism>
<name>A0ABR3CZC1_NEUIN</name>